<dbReference type="AlphaFoldDB" id="A0A5N6Z983"/>
<evidence type="ECO:0000313" key="2">
    <source>
        <dbReference type="EMBL" id="KAE8353426.1"/>
    </source>
</evidence>
<dbReference type="OrthoDB" id="3485856at2759"/>
<feature type="region of interest" description="Disordered" evidence="1">
    <location>
        <begin position="280"/>
        <end position="310"/>
    </location>
</feature>
<accession>A0A5N6Z983</accession>
<feature type="compositionally biased region" description="Basic and acidic residues" evidence="1">
    <location>
        <begin position="301"/>
        <end position="310"/>
    </location>
</feature>
<protein>
    <recommendedName>
        <fullName evidence="4">Restriction endonuclease domain-containing protein</fullName>
    </recommendedName>
</protein>
<keyword evidence="3" id="KW-1185">Reference proteome</keyword>
<feature type="region of interest" description="Disordered" evidence="1">
    <location>
        <begin position="1"/>
        <end position="24"/>
    </location>
</feature>
<reference evidence="3" key="1">
    <citation type="submission" date="2019-04" db="EMBL/GenBank/DDBJ databases">
        <title>Friends and foes A comparative genomics studyof 23 Aspergillus species from section Flavi.</title>
        <authorList>
            <consortium name="DOE Joint Genome Institute"/>
            <person name="Kjaerbolling I."/>
            <person name="Vesth T."/>
            <person name="Frisvad J.C."/>
            <person name="Nybo J.L."/>
            <person name="Theobald S."/>
            <person name="Kildgaard S."/>
            <person name="Isbrandt T."/>
            <person name="Kuo A."/>
            <person name="Sato A."/>
            <person name="Lyhne E.K."/>
            <person name="Kogle M.E."/>
            <person name="Wiebenga A."/>
            <person name="Kun R.S."/>
            <person name="Lubbers R.J."/>
            <person name="Makela M.R."/>
            <person name="Barry K."/>
            <person name="Chovatia M."/>
            <person name="Clum A."/>
            <person name="Daum C."/>
            <person name="Haridas S."/>
            <person name="He G."/>
            <person name="LaButti K."/>
            <person name="Lipzen A."/>
            <person name="Mondo S."/>
            <person name="Riley R."/>
            <person name="Salamov A."/>
            <person name="Simmons B.A."/>
            <person name="Magnuson J.K."/>
            <person name="Henrissat B."/>
            <person name="Mortensen U.H."/>
            <person name="Larsen T.O."/>
            <person name="Devries R.P."/>
            <person name="Grigoriev I.V."/>
            <person name="Machida M."/>
            <person name="Baker S.E."/>
            <person name="Andersen M.R."/>
        </authorList>
    </citation>
    <scope>NUCLEOTIDE SEQUENCE [LARGE SCALE GENOMIC DNA]</scope>
    <source>
        <strain evidence="3">CBS 553.77</strain>
    </source>
</reference>
<gene>
    <name evidence="2" type="ORF">BDV28DRAFT_157044</name>
</gene>
<evidence type="ECO:0000256" key="1">
    <source>
        <dbReference type="SAM" id="MobiDB-lite"/>
    </source>
</evidence>
<dbReference type="EMBL" id="ML739098">
    <property type="protein sequence ID" value="KAE8353426.1"/>
    <property type="molecule type" value="Genomic_DNA"/>
</dbReference>
<dbReference type="Proteomes" id="UP000327118">
    <property type="component" value="Unassembled WGS sequence"/>
</dbReference>
<sequence length="336" mass="38220">MPVDTTLPNRFMHSPSTSPPTGKASLSSVVSRIINIKMYSRRCRQDAWTEYSLSLDEYDELRRQVGRTSDLFEYDKIRYDYEPLKSRFTVRMPTPLHEILCAKAVEEITLQRESVVRQRGKAADFAKDITCFASSRIDLPYDSNDASTLYIRREPDASFGHLNARYPGVVIEICHSQKARRIPALAEDYILNSDGSVNAVVFFDIEYPGKEASFSIWRPCFEVFRKTDGLAAESMPLTLKLKDFATEHETRGYSDLNQDITISARDLCCYLDCAESRQQAQERHEGSVQTMPMGTRKRRRAETPPDKINSDEAVFQALEESDGISFYAPLVHAPGV</sequence>
<name>A0A5N6Z983_9EURO</name>
<feature type="compositionally biased region" description="Polar residues" evidence="1">
    <location>
        <begin position="14"/>
        <end position="24"/>
    </location>
</feature>
<evidence type="ECO:0000313" key="3">
    <source>
        <dbReference type="Proteomes" id="UP000327118"/>
    </source>
</evidence>
<organism evidence="2 3">
    <name type="scientific">Aspergillus coremiiformis</name>
    <dbReference type="NCBI Taxonomy" id="138285"/>
    <lineage>
        <taxon>Eukaryota</taxon>
        <taxon>Fungi</taxon>
        <taxon>Dikarya</taxon>
        <taxon>Ascomycota</taxon>
        <taxon>Pezizomycotina</taxon>
        <taxon>Eurotiomycetes</taxon>
        <taxon>Eurotiomycetidae</taxon>
        <taxon>Eurotiales</taxon>
        <taxon>Aspergillaceae</taxon>
        <taxon>Aspergillus</taxon>
        <taxon>Aspergillus subgen. Circumdati</taxon>
    </lineage>
</organism>
<evidence type="ECO:0008006" key="4">
    <source>
        <dbReference type="Google" id="ProtNLM"/>
    </source>
</evidence>
<proteinExistence type="predicted"/>